<evidence type="ECO:0008006" key="3">
    <source>
        <dbReference type="Google" id="ProtNLM"/>
    </source>
</evidence>
<dbReference type="Proteomes" id="UP001595629">
    <property type="component" value="Unassembled WGS sequence"/>
</dbReference>
<protein>
    <recommendedName>
        <fullName evidence="3">Terminase-like family protein</fullName>
    </recommendedName>
</protein>
<accession>A0ABV7TJQ4</accession>
<name>A0ABV7TJQ4_9RHOB</name>
<evidence type="ECO:0000313" key="1">
    <source>
        <dbReference type="EMBL" id="MFC3615281.1"/>
    </source>
</evidence>
<comment type="caution">
    <text evidence="1">The sequence shown here is derived from an EMBL/GenBank/DDBJ whole genome shotgun (WGS) entry which is preliminary data.</text>
</comment>
<proteinExistence type="predicted"/>
<sequence length="189" mass="20944">MPNDIDRIALLNALLRTDLSSFIQQAFATVDPATRYRHSWTLDAIAYQLERIERGETRRLIITMPPRSLKSIAASVSFPAWLLGKDPSRRILAVSYAEGLSEKLAVDCLKVIEAPWYKACFPATRIARGRGARSDFETTRGGGRFSTSVGGTLTGRAGTSSFWTIRTNPMRRAPRPGGRLYWTGIAPPC</sequence>
<dbReference type="EMBL" id="JBHRXI010000016">
    <property type="protein sequence ID" value="MFC3615281.1"/>
    <property type="molecule type" value="Genomic_DNA"/>
</dbReference>
<dbReference type="RefSeq" id="WP_386736535.1">
    <property type="nucleotide sequence ID" value="NZ_JBHRXI010000016.1"/>
</dbReference>
<organism evidence="1 2">
    <name type="scientific">Lutimaribacter marinistellae</name>
    <dbReference type="NCBI Taxonomy" id="1820329"/>
    <lineage>
        <taxon>Bacteria</taxon>
        <taxon>Pseudomonadati</taxon>
        <taxon>Pseudomonadota</taxon>
        <taxon>Alphaproteobacteria</taxon>
        <taxon>Rhodobacterales</taxon>
        <taxon>Roseobacteraceae</taxon>
        <taxon>Lutimaribacter</taxon>
    </lineage>
</organism>
<reference evidence="2" key="1">
    <citation type="journal article" date="2019" name="Int. J. Syst. Evol. Microbiol.">
        <title>The Global Catalogue of Microorganisms (GCM) 10K type strain sequencing project: providing services to taxonomists for standard genome sequencing and annotation.</title>
        <authorList>
            <consortium name="The Broad Institute Genomics Platform"/>
            <consortium name="The Broad Institute Genome Sequencing Center for Infectious Disease"/>
            <person name="Wu L."/>
            <person name="Ma J."/>
        </authorList>
    </citation>
    <scope>NUCLEOTIDE SEQUENCE [LARGE SCALE GENOMIC DNA]</scope>
    <source>
        <strain evidence="2">KCTC 42911</strain>
    </source>
</reference>
<keyword evidence="2" id="KW-1185">Reference proteome</keyword>
<gene>
    <name evidence="1" type="ORF">ACFORG_16075</name>
</gene>
<evidence type="ECO:0000313" key="2">
    <source>
        <dbReference type="Proteomes" id="UP001595629"/>
    </source>
</evidence>